<gene>
    <name evidence="3" type="ORF">FXF65_14865</name>
</gene>
<feature type="transmembrane region" description="Helical" evidence="2">
    <location>
        <begin position="165"/>
        <end position="186"/>
    </location>
</feature>
<evidence type="ECO:0000313" key="4">
    <source>
        <dbReference type="Proteomes" id="UP000322634"/>
    </source>
</evidence>
<comment type="caution">
    <text evidence="3">The sequence shown here is derived from an EMBL/GenBank/DDBJ whole genome shotgun (WGS) entry which is preliminary data.</text>
</comment>
<name>A0A5D0UCP8_9ACTN</name>
<dbReference type="InterPro" id="IPR018650">
    <property type="entry name" value="STSV1_Orf64"/>
</dbReference>
<dbReference type="Pfam" id="PF09852">
    <property type="entry name" value="DUF2079"/>
    <property type="match status" value="1"/>
</dbReference>
<dbReference type="OrthoDB" id="5240834at2"/>
<feature type="transmembrane region" description="Helical" evidence="2">
    <location>
        <begin position="359"/>
        <end position="379"/>
    </location>
</feature>
<evidence type="ECO:0000256" key="2">
    <source>
        <dbReference type="SAM" id="Phobius"/>
    </source>
</evidence>
<evidence type="ECO:0000313" key="3">
    <source>
        <dbReference type="EMBL" id="TYC15343.1"/>
    </source>
</evidence>
<dbReference type="AlphaFoldDB" id="A0A5D0UCP8"/>
<reference evidence="3 4" key="1">
    <citation type="submission" date="2019-08" db="EMBL/GenBank/DDBJ databases">
        <title>Actinomadura sp. nov. CYP1-5 isolated from mountain soil.</title>
        <authorList>
            <person name="Songsumanus A."/>
            <person name="Kuncharoen N."/>
            <person name="Kudo T."/>
            <person name="Yuki M."/>
            <person name="Igarashi Y."/>
            <person name="Tanasupawat S."/>
        </authorList>
    </citation>
    <scope>NUCLEOTIDE SEQUENCE [LARGE SCALE GENOMIC DNA]</scope>
    <source>
        <strain evidence="3 4">GKU157</strain>
    </source>
</reference>
<feature type="compositionally biased region" description="Basic and acidic residues" evidence="1">
    <location>
        <begin position="9"/>
        <end position="21"/>
    </location>
</feature>
<dbReference type="RefSeq" id="WP_148350485.1">
    <property type="nucleotide sequence ID" value="NZ_JBHSBF010000027.1"/>
</dbReference>
<dbReference type="EMBL" id="VSFF01000005">
    <property type="protein sequence ID" value="TYC15343.1"/>
    <property type="molecule type" value="Genomic_DNA"/>
</dbReference>
<keyword evidence="2" id="KW-1133">Transmembrane helix</keyword>
<feature type="region of interest" description="Disordered" evidence="1">
    <location>
        <begin position="1"/>
        <end position="22"/>
    </location>
</feature>
<sequence length="488" mass="52750">MPGQVILTSREDGRDNGHAADGEAVPSKVWPPWLLAAVFAALYLTDSLNRHAKMRSTGYDLGIFEQAVRGYSQFHAPLVPLKGPGTNLLGDHFHPWLAALGPLYRLWPDARLLLITQALLIAVSVVPIGRLAIARLGTAGGLAVMTAYGLSWGFQGAVSFDFHEVALAVPLLAFALVALLEERWFAAVSWTLPLLLVKEDQGLTVAAVGGYLLLKRRWRTGSALVIGGLGAVALVTMVIIPSFSSSGYGYWDSLSGGTGEHASGGVLGTVEDFPGSFAEHPEKLKLLLLIGLTTAFAALRSPIFGIALPTIGYRLLSTSPLHWGVGRVHYNAVLMPILFVALVDAVCRLRESQHTPLRWYARAAVPLSLVIGLVSLPWLEFRELVNPHFYRTSPHIAAARKVIGIIPDDASVAASNFLVPQLTGRCDVVLFPNFRNVPVDWVVVDTRRPSTVPVPIGQIPQAIAALPQQGFHQVTDQDGVILWRRTSP</sequence>
<feature type="transmembrane region" description="Helical" evidence="2">
    <location>
        <begin position="286"/>
        <end position="308"/>
    </location>
</feature>
<protein>
    <submittedName>
        <fullName evidence="3">DUF2079 domain-containing protein</fullName>
    </submittedName>
</protein>
<organism evidence="3 4">
    <name type="scientific">Actinomadura syzygii</name>
    <dbReference type="NCBI Taxonomy" id="1427538"/>
    <lineage>
        <taxon>Bacteria</taxon>
        <taxon>Bacillati</taxon>
        <taxon>Actinomycetota</taxon>
        <taxon>Actinomycetes</taxon>
        <taxon>Streptosporangiales</taxon>
        <taxon>Thermomonosporaceae</taxon>
        <taxon>Actinomadura</taxon>
    </lineage>
</organism>
<keyword evidence="4" id="KW-1185">Reference proteome</keyword>
<keyword evidence="2" id="KW-0812">Transmembrane</keyword>
<feature type="transmembrane region" description="Helical" evidence="2">
    <location>
        <begin position="139"/>
        <end position="158"/>
    </location>
</feature>
<proteinExistence type="predicted"/>
<keyword evidence="2" id="KW-0472">Membrane</keyword>
<accession>A0A5D0UCP8</accession>
<feature type="transmembrane region" description="Helical" evidence="2">
    <location>
        <begin position="112"/>
        <end position="133"/>
    </location>
</feature>
<feature type="transmembrane region" description="Helical" evidence="2">
    <location>
        <begin position="328"/>
        <end position="347"/>
    </location>
</feature>
<evidence type="ECO:0000256" key="1">
    <source>
        <dbReference type="SAM" id="MobiDB-lite"/>
    </source>
</evidence>
<dbReference type="Proteomes" id="UP000322634">
    <property type="component" value="Unassembled WGS sequence"/>
</dbReference>
<feature type="transmembrane region" description="Helical" evidence="2">
    <location>
        <begin position="221"/>
        <end position="240"/>
    </location>
</feature>